<comment type="caution">
    <text evidence="1">The sequence shown here is derived from an EMBL/GenBank/DDBJ whole genome shotgun (WGS) entry which is preliminary data.</text>
</comment>
<organism evidence="1 2">
    <name type="scientific">Cysteiniphilum litorale</name>
    <dbReference type="NCBI Taxonomy" id="2056700"/>
    <lineage>
        <taxon>Bacteria</taxon>
        <taxon>Pseudomonadati</taxon>
        <taxon>Pseudomonadota</taxon>
        <taxon>Gammaproteobacteria</taxon>
        <taxon>Thiotrichales</taxon>
        <taxon>Fastidiosibacteraceae</taxon>
        <taxon>Cysteiniphilum</taxon>
    </lineage>
</organism>
<reference evidence="1" key="1">
    <citation type="journal article" date="2014" name="Int. J. Syst. Evol. Microbiol.">
        <title>Complete genome sequence of Corynebacterium casei LMG S-19264T (=DSM 44701T), isolated from a smear-ripened cheese.</title>
        <authorList>
            <consortium name="US DOE Joint Genome Institute (JGI-PGF)"/>
            <person name="Walter F."/>
            <person name="Albersmeier A."/>
            <person name="Kalinowski J."/>
            <person name="Ruckert C."/>
        </authorList>
    </citation>
    <scope>NUCLEOTIDE SEQUENCE</scope>
    <source>
        <strain evidence="1">CGMCC 1.15758</strain>
    </source>
</reference>
<name>A0A8J2Z5Z5_9GAMM</name>
<protein>
    <submittedName>
        <fullName evidence="1">Uncharacterized protein</fullName>
    </submittedName>
</protein>
<sequence>MTKNYNTPLSFRPNGYGPGYVYPGGLQSILGINSGIFSALKVNIDKVATTTDENATVWVDKEIKIERAKRIIYTGTFMEGQFFSYPTIFSDLPQRIVVTNQFGSKYERILLLGEPTLSQDVKYYQMAYDSTGYRVW</sequence>
<keyword evidence="2" id="KW-1185">Reference proteome</keyword>
<dbReference type="AlphaFoldDB" id="A0A8J2Z5Z5"/>
<evidence type="ECO:0000313" key="2">
    <source>
        <dbReference type="Proteomes" id="UP000636949"/>
    </source>
</evidence>
<dbReference type="EMBL" id="BMJS01000028">
    <property type="protein sequence ID" value="GGG03553.1"/>
    <property type="molecule type" value="Genomic_DNA"/>
</dbReference>
<proteinExistence type="predicted"/>
<reference evidence="1" key="2">
    <citation type="submission" date="2020-09" db="EMBL/GenBank/DDBJ databases">
        <authorList>
            <person name="Sun Q."/>
            <person name="Zhou Y."/>
        </authorList>
    </citation>
    <scope>NUCLEOTIDE SEQUENCE</scope>
    <source>
        <strain evidence="1">CGMCC 1.15758</strain>
    </source>
</reference>
<accession>A0A8J2Z5Z5</accession>
<dbReference type="Proteomes" id="UP000636949">
    <property type="component" value="Unassembled WGS sequence"/>
</dbReference>
<evidence type="ECO:0000313" key="1">
    <source>
        <dbReference type="EMBL" id="GGG03553.1"/>
    </source>
</evidence>
<gene>
    <name evidence="1" type="ORF">GCM10010995_21220</name>
</gene>
<dbReference type="RefSeq" id="WP_117003447.1">
    <property type="nucleotide sequence ID" value="NZ_BMJS01000028.1"/>
</dbReference>